<proteinExistence type="predicted"/>
<evidence type="ECO:0000313" key="2">
    <source>
        <dbReference type="Proteomes" id="UP001358586"/>
    </source>
</evidence>
<accession>A0ABR0R4T0</accession>
<organism evidence="1 2">
    <name type="scientific">Gossypium arboreum</name>
    <name type="common">Tree cotton</name>
    <name type="synonym">Gossypium nanking</name>
    <dbReference type="NCBI Taxonomy" id="29729"/>
    <lineage>
        <taxon>Eukaryota</taxon>
        <taxon>Viridiplantae</taxon>
        <taxon>Streptophyta</taxon>
        <taxon>Embryophyta</taxon>
        <taxon>Tracheophyta</taxon>
        <taxon>Spermatophyta</taxon>
        <taxon>Magnoliopsida</taxon>
        <taxon>eudicotyledons</taxon>
        <taxon>Gunneridae</taxon>
        <taxon>Pentapetalae</taxon>
        <taxon>rosids</taxon>
        <taxon>malvids</taxon>
        <taxon>Malvales</taxon>
        <taxon>Malvaceae</taxon>
        <taxon>Malvoideae</taxon>
        <taxon>Gossypium</taxon>
    </lineage>
</organism>
<gene>
    <name evidence="1" type="ORF">PVK06_002806</name>
</gene>
<dbReference type="EMBL" id="JARKNE010000001">
    <property type="protein sequence ID" value="KAK5846515.1"/>
    <property type="molecule type" value="Genomic_DNA"/>
</dbReference>
<reference evidence="1 2" key="1">
    <citation type="submission" date="2023-03" db="EMBL/GenBank/DDBJ databases">
        <title>WGS of Gossypium arboreum.</title>
        <authorList>
            <person name="Yu D."/>
        </authorList>
    </citation>
    <scope>NUCLEOTIDE SEQUENCE [LARGE SCALE GENOMIC DNA]</scope>
    <source>
        <tissue evidence="1">Leaf</tissue>
    </source>
</reference>
<sequence>MPLTCNYFPYRGDVATHQVLCRNIEGSMFHLQGIFRGVMISSDYVMTPKVVLEFFYYTLYVATSNSLCCYTSTSIELARLLMSPTHSQSILAHAYASFDP</sequence>
<dbReference type="Proteomes" id="UP001358586">
    <property type="component" value="Chromosome 1"/>
</dbReference>
<name>A0ABR0R4T0_GOSAR</name>
<keyword evidence="2" id="KW-1185">Reference proteome</keyword>
<comment type="caution">
    <text evidence="1">The sequence shown here is derived from an EMBL/GenBank/DDBJ whole genome shotgun (WGS) entry which is preliminary data.</text>
</comment>
<evidence type="ECO:0000313" key="1">
    <source>
        <dbReference type="EMBL" id="KAK5846515.1"/>
    </source>
</evidence>
<protein>
    <submittedName>
        <fullName evidence="1">Uncharacterized protein</fullName>
    </submittedName>
</protein>